<dbReference type="Gene3D" id="3.90.79.10">
    <property type="entry name" value="Nucleoside Triphosphate Pyrophosphohydrolase"/>
    <property type="match status" value="1"/>
</dbReference>
<dbReference type="PRINTS" id="PR00502">
    <property type="entry name" value="NUDIXFAMILY"/>
</dbReference>
<dbReference type="GO" id="GO:0016787">
    <property type="term" value="F:hydrolase activity"/>
    <property type="evidence" value="ECO:0007669"/>
    <property type="project" value="UniProtKB-KW"/>
</dbReference>
<dbReference type="AlphaFoldDB" id="A0A7D5P494"/>
<proteinExistence type="predicted"/>
<dbReference type="Proteomes" id="UP000509346">
    <property type="component" value="Chromosome"/>
</dbReference>
<evidence type="ECO:0000313" key="6">
    <source>
        <dbReference type="Proteomes" id="UP000509346"/>
    </source>
</evidence>
<reference evidence="5 6" key="1">
    <citation type="submission" date="2020-07" db="EMBL/GenBank/DDBJ databases">
        <title>Halosimplex litoreum sp. nov. and Halosimplex rubrum sp. nov., isolated from different salt environments.</title>
        <authorList>
            <person name="Cui H."/>
        </authorList>
    </citation>
    <scope>NUCLEOTIDE SEQUENCE [LARGE SCALE GENOMIC DNA]</scope>
    <source>
        <strain evidence="5 6">R2</strain>
    </source>
</reference>
<feature type="compositionally biased region" description="Basic and acidic residues" evidence="3">
    <location>
        <begin position="85"/>
        <end position="102"/>
    </location>
</feature>
<dbReference type="InterPro" id="IPR020476">
    <property type="entry name" value="Nudix_hydrolase"/>
</dbReference>
<dbReference type="GeneID" id="56081395"/>
<dbReference type="EMBL" id="CP058909">
    <property type="protein sequence ID" value="QLH80543.1"/>
    <property type="molecule type" value="Genomic_DNA"/>
</dbReference>
<dbReference type="InterPro" id="IPR015797">
    <property type="entry name" value="NUDIX_hydrolase-like_dom_sf"/>
</dbReference>
<dbReference type="Pfam" id="PF00293">
    <property type="entry name" value="NUDIX"/>
    <property type="match status" value="1"/>
</dbReference>
<evidence type="ECO:0000313" key="5">
    <source>
        <dbReference type="EMBL" id="QLH80543.1"/>
    </source>
</evidence>
<dbReference type="KEGG" id="hpel:HZS54_02360"/>
<dbReference type="PROSITE" id="PS00893">
    <property type="entry name" value="NUDIX_BOX"/>
    <property type="match status" value="1"/>
</dbReference>
<dbReference type="OrthoDB" id="313151at2157"/>
<organism evidence="5 6">
    <name type="scientific">Halosimplex pelagicum</name>
    <dbReference type="NCBI Taxonomy" id="869886"/>
    <lineage>
        <taxon>Archaea</taxon>
        <taxon>Methanobacteriati</taxon>
        <taxon>Methanobacteriota</taxon>
        <taxon>Stenosarchaea group</taxon>
        <taxon>Halobacteria</taxon>
        <taxon>Halobacteriales</taxon>
        <taxon>Haloarculaceae</taxon>
        <taxon>Halosimplex</taxon>
    </lineage>
</organism>
<dbReference type="InterPro" id="IPR020084">
    <property type="entry name" value="NUDIX_hydrolase_CS"/>
</dbReference>
<feature type="domain" description="Nudix hydrolase" evidence="4">
    <location>
        <begin position="49"/>
        <end position="180"/>
    </location>
</feature>
<dbReference type="SUPFAM" id="SSF55811">
    <property type="entry name" value="Nudix"/>
    <property type="match status" value="1"/>
</dbReference>
<dbReference type="InterPro" id="IPR000086">
    <property type="entry name" value="NUDIX_hydrolase_dom"/>
</dbReference>
<dbReference type="PANTHER" id="PTHR43046">
    <property type="entry name" value="GDP-MANNOSE MANNOSYL HYDROLASE"/>
    <property type="match status" value="1"/>
</dbReference>
<accession>A0A7D5P494</accession>
<dbReference type="CDD" id="cd02883">
    <property type="entry name" value="NUDIX_Hydrolase"/>
    <property type="match status" value="1"/>
</dbReference>
<dbReference type="PROSITE" id="PS51462">
    <property type="entry name" value="NUDIX"/>
    <property type="match status" value="1"/>
</dbReference>
<name>A0A7D5P494_9EURY</name>
<sequence length="180" mass="20818">MTIEERTREEVDRRLARLKEEFGQFPVVEETAENDPEFFESGVEMVEEGWIGDAGAFVTDDDDRALLIRHESEPEKWGTPGGGHEPGERMAETARREVREETGVDVELTGVFRARRKTAVHADDPDRRFQMLTVWFDGDTREAEIDVGDDEIAEARWFAEPPDRVHDFLEARIVTWAERR</sequence>
<keyword evidence="6" id="KW-1185">Reference proteome</keyword>
<evidence type="ECO:0000256" key="3">
    <source>
        <dbReference type="SAM" id="MobiDB-lite"/>
    </source>
</evidence>
<protein>
    <submittedName>
        <fullName evidence="5">NUDIX domain-containing protein</fullName>
    </submittedName>
</protein>
<gene>
    <name evidence="5" type="ORF">HZS54_02360</name>
</gene>
<evidence type="ECO:0000259" key="4">
    <source>
        <dbReference type="PROSITE" id="PS51462"/>
    </source>
</evidence>
<keyword evidence="2" id="KW-0378">Hydrolase</keyword>
<comment type="cofactor">
    <cofactor evidence="1">
        <name>Mg(2+)</name>
        <dbReference type="ChEBI" id="CHEBI:18420"/>
    </cofactor>
</comment>
<feature type="region of interest" description="Disordered" evidence="3">
    <location>
        <begin position="72"/>
        <end position="102"/>
    </location>
</feature>
<dbReference type="PANTHER" id="PTHR43046:SF14">
    <property type="entry name" value="MUTT_NUDIX FAMILY PROTEIN"/>
    <property type="match status" value="1"/>
</dbReference>
<evidence type="ECO:0000256" key="1">
    <source>
        <dbReference type="ARBA" id="ARBA00001946"/>
    </source>
</evidence>
<dbReference type="RefSeq" id="WP_179920370.1">
    <property type="nucleotide sequence ID" value="NZ_CP058909.1"/>
</dbReference>
<evidence type="ECO:0000256" key="2">
    <source>
        <dbReference type="ARBA" id="ARBA00022801"/>
    </source>
</evidence>